<dbReference type="EMBL" id="CP098023">
    <property type="protein sequence ID" value="WKD48583.1"/>
    <property type="molecule type" value="Genomic_DNA"/>
</dbReference>
<dbReference type="Gene3D" id="2.120.10.30">
    <property type="entry name" value="TolB, C-terminal domain"/>
    <property type="match status" value="1"/>
</dbReference>
<keyword evidence="4" id="KW-1185">Reference proteome</keyword>
<evidence type="ECO:0000313" key="3">
    <source>
        <dbReference type="EMBL" id="WKD48583.1"/>
    </source>
</evidence>
<dbReference type="InterPro" id="IPR012938">
    <property type="entry name" value="Glc/Sorbosone_DH"/>
</dbReference>
<gene>
    <name evidence="3" type="ORF">M8T91_11690</name>
</gene>
<dbReference type="InterPro" id="IPR011042">
    <property type="entry name" value="6-blade_b-propeller_TolB-like"/>
</dbReference>
<dbReference type="PANTHER" id="PTHR19328:SF75">
    <property type="entry name" value="ALDOSE SUGAR DEHYDROGENASE YLII"/>
    <property type="match status" value="1"/>
</dbReference>
<dbReference type="RefSeq" id="WP_301414347.1">
    <property type="nucleotide sequence ID" value="NZ_CP098023.1"/>
</dbReference>
<proteinExistence type="predicted"/>
<feature type="domain" description="Glucose/Sorbosone dehydrogenase" evidence="2">
    <location>
        <begin position="76"/>
        <end position="362"/>
    </location>
</feature>
<dbReference type="PANTHER" id="PTHR19328">
    <property type="entry name" value="HEDGEHOG-INTERACTING PROTEIN"/>
    <property type="match status" value="1"/>
</dbReference>
<reference evidence="3 4" key="1">
    <citation type="submission" date="2022-05" db="EMBL/GenBank/DDBJ databases">
        <title>Microbulbifer sp. nov., isolated from sponge.</title>
        <authorList>
            <person name="Gao L."/>
        </authorList>
    </citation>
    <scope>NUCLEOTIDE SEQUENCE [LARGE SCALE GENOMIC DNA]</scope>
    <source>
        <strain evidence="3 4">MI-G</strain>
    </source>
</reference>
<dbReference type="Pfam" id="PF07995">
    <property type="entry name" value="GSDH"/>
    <property type="match status" value="1"/>
</dbReference>
<sequence length="404" mass="44120">MSITTLISVAVLGLSITALQASPLPQAPASLSGNSQQEQIQLVGTGALSSFEFVSGLTRPVFVTHDGTNPDWIYVVEQRSGSTGRIKILDRASGALVSTFLSVSNLNTSSEQGLLGLAFDPDYANNGFLYINYTQNNRTFVTRYQRSSTNPQTANPGSAQVVFSISQPFANHNGGWMAFGPDGYLYIGMGDGGSGGDPDNRAQNLNDLLGKMLRIDVSSLPYSIPASNPFGDEIWSYGLRNPWRSSFDRDTGDLWIGDVGQNNWEEINFQPASSSGGNNWGWRCYEGNNAFNTSGCPNPSTLDFPIWEYSHGGSPFRCSLTGGYVYRGTSIPWLDGTYFFADYCSNQIWSLKYDGNTVSEYTDRTTELAPSSGSISRISSFGEDYFGELYICDINGDIYKIIQN</sequence>
<dbReference type="SUPFAM" id="SSF50952">
    <property type="entry name" value="Soluble quinoprotein glucose dehydrogenase"/>
    <property type="match status" value="1"/>
</dbReference>
<keyword evidence="1" id="KW-0732">Signal</keyword>
<feature type="chain" id="PRO_5045819647" evidence="1">
    <location>
        <begin position="22"/>
        <end position="404"/>
    </location>
</feature>
<organism evidence="3 4">
    <name type="scientific">Microbulbifer spongiae</name>
    <dbReference type="NCBI Taxonomy" id="2944933"/>
    <lineage>
        <taxon>Bacteria</taxon>
        <taxon>Pseudomonadati</taxon>
        <taxon>Pseudomonadota</taxon>
        <taxon>Gammaproteobacteria</taxon>
        <taxon>Cellvibrionales</taxon>
        <taxon>Microbulbiferaceae</taxon>
        <taxon>Microbulbifer</taxon>
    </lineage>
</organism>
<evidence type="ECO:0000259" key="2">
    <source>
        <dbReference type="Pfam" id="PF07995"/>
    </source>
</evidence>
<accession>A0ABY9E6D8</accession>
<evidence type="ECO:0000313" key="4">
    <source>
        <dbReference type="Proteomes" id="UP001321520"/>
    </source>
</evidence>
<feature type="signal peptide" evidence="1">
    <location>
        <begin position="1"/>
        <end position="21"/>
    </location>
</feature>
<evidence type="ECO:0000256" key="1">
    <source>
        <dbReference type="SAM" id="SignalP"/>
    </source>
</evidence>
<protein>
    <submittedName>
        <fullName evidence="3">PQQ-dependent sugar dehydrogenase</fullName>
    </submittedName>
</protein>
<dbReference type="Proteomes" id="UP001321520">
    <property type="component" value="Chromosome"/>
</dbReference>
<name>A0ABY9E6D8_9GAMM</name>
<dbReference type="InterPro" id="IPR011041">
    <property type="entry name" value="Quinoprot_gluc/sorb_DH_b-prop"/>
</dbReference>